<accession>A0A645B6E1</accession>
<proteinExistence type="predicted"/>
<sequence>MQQSVREGVGEARRDRGDDPLPDRQRGADPLGAAPDLRGLLGGRERGGAVQPAVGDPGRFGETLPLFPRRGGVGPPLGTDAPRDRADLAPVDLSGLRRSAGPGGGRVHEAGVSGGGAGGPGGEHLPERLLELLHERREVGGAPGTGRSGQAQLAQQLLEGVLLPLALVRVVVAARIVGHDVTPARGAS</sequence>
<feature type="region of interest" description="Disordered" evidence="1">
    <location>
        <begin position="1"/>
        <end position="121"/>
    </location>
</feature>
<organism evidence="2">
    <name type="scientific">bioreactor metagenome</name>
    <dbReference type="NCBI Taxonomy" id="1076179"/>
    <lineage>
        <taxon>unclassified sequences</taxon>
        <taxon>metagenomes</taxon>
        <taxon>ecological metagenomes</taxon>
    </lineage>
</organism>
<name>A0A645B6E1_9ZZZZ</name>
<dbReference type="AlphaFoldDB" id="A0A645B6E1"/>
<reference evidence="2" key="1">
    <citation type="submission" date="2019-08" db="EMBL/GenBank/DDBJ databases">
        <authorList>
            <person name="Kucharzyk K."/>
            <person name="Murdoch R.W."/>
            <person name="Higgins S."/>
            <person name="Loffler F."/>
        </authorList>
    </citation>
    <scope>NUCLEOTIDE SEQUENCE</scope>
</reference>
<feature type="compositionally biased region" description="Basic and acidic residues" evidence="1">
    <location>
        <begin position="8"/>
        <end position="27"/>
    </location>
</feature>
<gene>
    <name evidence="2" type="ORF">SDC9_107826</name>
</gene>
<feature type="compositionally biased region" description="Gly residues" evidence="1">
    <location>
        <begin position="112"/>
        <end position="121"/>
    </location>
</feature>
<dbReference type="EMBL" id="VSSQ01018080">
    <property type="protein sequence ID" value="MPM60972.1"/>
    <property type="molecule type" value="Genomic_DNA"/>
</dbReference>
<evidence type="ECO:0000313" key="2">
    <source>
        <dbReference type="EMBL" id="MPM60972.1"/>
    </source>
</evidence>
<protein>
    <submittedName>
        <fullName evidence="2">Uncharacterized protein</fullName>
    </submittedName>
</protein>
<comment type="caution">
    <text evidence="2">The sequence shown here is derived from an EMBL/GenBank/DDBJ whole genome shotgun (WGS) entry which is preliminary data.</text>
</comment>
<evidence type="ECO:0000256" key="1">
    <source>
        <dbReference type="SAM" id="MobiDB-lite"/>
    </source>
</evidence>